<evidence type="ECO:0008006" key="4">
    <source>
        <dbReference type="Google" id="ProtNLM"/>
    </source>
</evidence>
<evidence type="ECO:0000256" key="1">
    <source>
        <dbReference type="SAM" id="SignalP"/>
    </source>
</evidence>
<dbReference type="EMBL" id="WIXO01000001">
    <property type="protein sequence ID" value="MTE19684.1"/>
    <property type="molecule type" value="Genomic_DNA"/>
</dbReference>
<proteinExistence type="predicted"/>
<comment type="caution">
    <text evidence="2">The sequence shown here is derived from an EMBL/GenBank/DDBJ whole genome shotgun (WGS) entry which is preliminary data.</text>
</comment>
<accession>A0A6G2BBT7</accession>
<gene>
    <name evidence="2" type="ORF">F0L17_11210</name>
</gene>
<name>A0A6G2BBT7_9ACTN</name>
<feature type="signal peptide" evidence="1">
    <location>
        <begin position="1"/>
        <end position="33"/>
    </location>
</feature>
<dbReference type="AlphaFoldDB" id="A0A6G2BBT7"/>
<evidence type="ECO:0000313" key="2">
    <source>
        <dbReference type="EMBL" id="MTE19684.1"/>
    </source>
</evidence>
<organism evidence="2 3">
    <name type="scientific">Streptomyces taklimakanensis</name>
    <dbReference type="NCBI Taxonomy" id="2569853"/>
    <lineage>
        <taxon>Bacteria</taxon>
        <taxon>Bacillati</taxon>
        <taxon>Actinomycetota</taxon>
        <taxon>Actinomycetes</taxon>
        <taxon>Kitasatosporales</taxon>
        <taxon>Streptomycetaceae</taxon>
        <taxon>Streptomyces</taxon>
    </lineage>
</organism>
<evidence type="ECO:0000313" key="3">
    <source>
        <dbReference type="Proteomes" id="UP000473014"/>
    </source>
</evidence>
<dbReference type="Proteomes" id="UP000473014">
    <property type="component" value="Unassembled WGS sequence"/>
</dbReference>
<reference evidence="2 3" key="1">
    <citation type="submission" date="2019-11" db="EMBL/GenBank/DDBJ databases">
        <authorList>
            <person name="Yuan L."/>
        </authorList>
    </citation>
    <scope>NUCLEOTIDE SEQUENCE [LARGE SCALE GENOMIC DNA]</scope>
    <source>
        <strain evidence="2 3">TRM43335</strain>
    </source>
</reference>
<keyword evidence="3" id="KW-1185">Reference proteome</keyword>
<protein>
    <recommendedName>
        <fullName evidence="4">Secreted protein</fullName>
    </recommendedName>
</protein>
<feature type="chain" id="PRO_5026102382" description="Secreted protein" evidence="1">
    <location>
        <begin position="34"/>
        <end position="129"/>
    </location>
</feature>
<sequence length="129" mass="13379">MKKFKGLRSLGMGAAVATLAASTLFAGAGTAQAASVCPGSRIDRISLDTGWVDLYYSNGENCVVTTSRTPGVRLHMSAWLEVLGGTKVSDTGYYSYYAGPVSLYAAGTCVRFGGHVGVTGDNSDWGHCG</sequence>
<dbReference type="OrthoDB" id="1099523at2"/>
<dbReference type="RefSeq" id="WP_155070969.1">
    <property type="nucleotide sequence ID" value="NZ_WIXO01000001.1"/>
</dbReference>
<keyword evidence="1" id="KW-0732">Signal</keyword>